<keyword evidence="2" id="KW-0472">Membrane</keyword>
<dbReference type="RefSeq" id="WP_348252015.1">
    <property type="nucleotide sequence ID" value="NZ_JAMPKM010000001.1"/>
</dbReference>
<evidence type="ECO:0000256" key="2">
    <source>
        <dbReference type="SAM" id="Phobius"/>
    </source>
</evidence>
<keyword evidence="2" id="KW-1133">Transmembrane helix</keyword>
<organism evidence="4 5">
    <name type="scientific">Trichocoleus desertorum GB2-A4</name>
    <dbReference type="NCBI Taxonomy" id="2933944"/>
    <lineage>
        <taxon>Bacteria</taxon>
        <taxon>Bacillati</taxon>
        <taxon>Cyanobacteriota</taxon>
        <taxon>Cyanophyceae</taxon>
        <taxon>Leptolyngbyales</taxon>
        <taxon>Trichocoleusaceae</taxon>
        <taxon>Trichocoleus</taxon>
    </lineage>
</organism>
<dbReference type="PROSITE" id="PS50125">
    <property type="entry name" value="GUANYLATE_CYCLASE_2"/>
    <property type="match status" value="1"/>
</dbReference>
<dbReference type="InterPro" id="IPR007890">
    <property type="entry name" value="CHASE2"/>
</dbReference>
<accession>A0ABV0J3A5</accession>
<dbReference type="Proteomes" id="UP001464891">
    <property type="component" value="Unassembled WGS sequence"/>
</dbReference>
<feature type="transmembrane region" description="Helical" evidence="2">
    <location>
        <begin position="330"/>
        <end position="350"/>
    </location>
</feature>
<reference evidence="4 5" key="1">
    <citation type="submission" date="2022-04" db="EMBL/GenBank/DDBJ databases">
        <title>Positive selection, recombination, and allopatry shape intraspecific diversity of widespread and dominant cyanobacteria.</title>
        <authorList>
            <person name="Wei J."/>
            <person name="Shu W."/>
            <person name="Hu C."/>
        </authorList>
    </citation>
    <scope>NUCLEOTIDE SEQUENCE [LARGE SCALE GENOMIC DNA]</scope>
    <source>
        <strain evidence="4 5">GB2-A4</strain>
    </source>
</reference>
<keyword evidence="2" id="KW-0812">Transmembrane</keyword>
<name>A0ABV0J3A5_9CYAN</name>
<dbReference type="Gene3D" id="3.30.70.1230">
    <property type="entry name" value="Nucleotide cyclase"/>
    <property type="match status" value="1"/>
</dbReference>
<dbReference type="PANTHER" id="PTHR43081">
    <property type="entry name" value="ADENYLATE CYCLASE, TERMINAL-DIFFERENTIATION SPECIFIC-RELATED"/>
    <property type="match status" value="1"/>
</dbReference>
<dbReference type="InterPro" id="IPR029787">
    <property type="entry name" value="Nucleotide_cyclase"/>
</dbReference>
<evidence type="ECO:0000313" key="5">
    <source>
        <dbReference type="Proteomes" id="UP001464891"/>
    </source>
</evidence>
<evidence type="ECO:0000259" key="3">
    <source>
        <dbReference type="PROSITE" id="PS50125"/>
    </source>
</evidence>
<evidence type="ECO:0000313" key="4">
    <source>
        <dbReference type="EMBL" id="MEP0816124.1"/>
    </source>
</evidence>
<dbReference type="SMART" id="SM01080">
    <property type="entry name" value="CHASE2"/>
    <property type="match status" value="1"/>
</dbReference>
<proteinExistence type="inferred from homology"/>
<dbReference type="Pfam" id="PF05226">
    <property type="entry name" value="CHASE2"/>
    <property type="match status" value="1"/>
</dbReference>
<sequence>MILKFPPALRIEWSDLTGVPVVAIASLVVTGLVLSVRPMRGLQSLELVAFDRMVQLRPQATPDQRFLVVAITEADLKKQQRWPISDQVLAQALANLQKAKPRVIGLDLYRNFPHEPGWKLLTQQFKAPNLIAITNIGDTESGGTPPPMVVPSDRVGFNDVVTDADGVIRRNFMFGNTETTELYSFSLRVAQHYLASQKQWPQAAWKDYGEVRWGQAIFTPLQTNAGGYQNVDADAYQILLNYRAARDVSPQVTLTQILDQQVDPALIKDKIVLIGTTAPSLKDEFFTPYSSAAWVNNPNMPGVLIHAQMVSQILDAVSGDRPLFWFWPEWAEILWIASWSVVGGAVAWIMRQPFTLALSGILLLGVLTGSTFGIFLHQGWVPVMTPTIAAVMTVGLVVSYRAQQAQRQQKTVMTLLGQNTSPEIAAALWSSRDRLLKSGKLPGQRLTTTVLFTDIKDFSTVSEQMSPEALLNWLNEYLSVMTQEVQTHHGIINKFTGDGLMAVFGVPVPRTSAAEIAEDAKQAVACALAFGDRLRELNPGWQARGLPVVQMRAGIFTGPVVVGSLGGKNRLEYGVIGDSVNIASRLESCEKDRHVDFCRVLIAQETLEHLNQQFAVEAWGPLALKGKQQMVDVYRVIGWQTPDAEAIAPALNSPTLVTIEMPQEPFVAQVDTETKTVDSH</sequence>
<dbReference type="InterPro" id="IPR050697">
    <property type="entry name" value="Adenylyl/Guanylyl_Cyclase_3/4"/>
</dbReference>
<feature type="transmembrane region" description="Helical" evidence="2">
    <location>
        <begin position="383"/>
        <end position="402"/>
    </location>
</feature>
<dbReference type="EMBL" id="JAMPKM010000001">
    <property type="protein sequence ID" value="MEP0816124.1"/>
    <property type="molecule type" value="Genomic_DNA"/>
</dbReference>
<dbReference type="SMART" id="SM00044">
    <property type="entry name" value="CYCc"/>
    <property type="match status" value="1"/>
</dbReference>
<gene>
    <name evidence="4" type="ORF">NC998_03325</name>
</gene>
<protein>
    <submittedName>
        <fullName evidence="4">Adenylate/guanylate cyclase domain-containing protein</fullName>
    </submittedName>
</protein>
<dbReference type="CDD" id="cd07302">
    <property type="entry name" value="CHD"/>
    <property type="match status" value="1"/>
</dbReference>
<feature type="domain" description="Guanylate cyclase" evidence="3">
    <location>
        <begin position="449"/>
        <end position="587"/>
    </location>
</feature>
<dbReference type="SUPFAM" id="SSF55073">
    <property type="entry name" value="Nucleotide cyclase"/>
    <property type="match status" value="1"/>
</dbReference>
<keyword evidence="5" id="KW-1185">Reference proteome</keyword>
<dbReference type="PANTHER" id="PTHR43081:SF1">
    <property type="entry name" value="ADENYLATE CYCLASE, TERMINAL-DIFFERENTIATION SPECIFIC"/>
    <property type="match status" value="1"/>
</dbReference>
<comment type="similarity">
    <text evidence="1">Belongs to the adenylyl cyclase class-3 family.</text>
</comment>
<evidence type="ECO:0000256" key="1">
    <source>
        <dbReference type="ARBA" id="ARBA00005381"/>
    </source>
</evidence>
<feature type="transmembrane region" description="Helical" evidence="2">
    <location>
        <begin position="356"/>
        <end position="376"/>
    </location>
</feature>
<dbReference type="Pfam" id="PF00211">
    <property type="entry name" value="Guanylate_cyc"/>
    <property type="match status" value="1"/>
</dbReference>
<dbReference type="InterPro" id="IPR001054">
    <property type="entry name" value="A/G_cyclase"/>
</dbReference>
<comment type="caution">
    <text evidence="4">The sequence shown here is derived from an EMBL/GenBank/DDBJ whole genome shotgun (WGS) entry which is preliminary data.</text>
</comment>